<dbReference type="AlphaFoldDB" id="A0ABD0TEC8"/>
<evidence type="ECO:0000313" key="4">
    <source>
        <dbReference type="EMBL" id="KAL0841439.1"/>
    </source>
</evidence>
<evidence type="ECO:0000256" key="1">
    <source>
        <dbReference type="SAM" id="Coils"/>
    </source>
</evidence>
<comment type="caution">
    <text evidence="4">The sequence shown here is derived from an EMBL/GenBank/DDBJ whole genome shotgun (WGS) entry which is preliminary data.</text>
</comment>
<feature type="domain" description="FP protein C-terminal" evidence="3">
    <location>
        <begin position="287"/>
        <end position="339"/>
    </location>
</feature>
<feature type="compositionally biased region" description="Polar residues" evidence="2">
    <location>
        <begin position="36"/>
        <end position="47"/>
    </location>
</feature>
<dbReference type="Pfam" id="PF25298">
    <property type="entry name" value="Baculo_FP_2nd"/>
    <property type="match status" value="1"/>
</dbReference>
<reference evidence="4 5" key="1">
    <citation type="submission" date="2024-06" db="EMBL/GenBank/DDBJ databases">
        <title>A chromosome-level genome assembly of beet webworm, Loxostege sticticalis.</title>
        <authorList>
            <person name="Zhang Y."/>
        </authorList>
    </citation>
    <scope>NUCLEOTIDE SEQUENCE [LARGE SCALE GENOMIC DNA]</scope>
    <source>
        <strain evidence="4">AQ028</strain>
        <tissue evidence="4">Male pupae</tissue>
    </source>
</reference>
<feature type="region of interest" description="Disordered" evidence="2">
    <location>
        <begin position="1"/>
        <end position="69"/>
    </location>
</feature>
<organism evidence="4 5">
    <name type="scientific">Loxostege sticticalis</name>
    <name type="common">Beet webworm moth</name>
    <dbReference type="NCBI Taxonomy" id="481309"/>
    <lineage>
        <taxon>Eukaryota</taxon>
        <taxon>Metazoa</taxon>
        <taxon>Ecdysozoa</taxon>
        <taxon>Arthropoda</taxon>
        <taxon>Hexapoda</taxon>
        <taxon>Insecta</taxon>
        <taxon>Pterygota</taxon>
        <taxon>Neoptera</taxon>
        <taxon>Endopterygota</taxon>
        <taxon>Lepidoptera</taxon>
        <taxon>Glossata</taxon>
        <taxon>Ditrysia</taxon>
        <taxon>Pyraloidea</taxon>
        <taxon>Crambidae</taxon>
        <taxon>Pyraustinae</taxon>
        <taxon>Loxostege</taxon>
    </lineage>
</organism>
<name>A0ABD0TEC8_LOXSC</name>
<sequence length="340" mass="38640">MQRTPLTTPGQHQQDELALPSVIASTKNAATTSASQGKTDSTSSTSPLKKRNKAIDGKPTHFGSEPNLSTLSDAMQNITTRNASKRLRRESGSNEIVTSPLRDDVIKSMITSQDTKLDAIMEFMRDMKSQINGVQDSLEFMSHKYEEILGRLHSLEQERKEEKKYIQTLEKKIEYLEKNNRITDIEIKNIPANSAENKIDLLNILKKTGEVLSVQIEQRDVRNIYRVSTAVPSNKPIIVEFNDILKKDEVMKSVKAFNKRHPSNKLNTSHLSLHGPQKPVFITESLTFKTKKLYAMARDFAKTRTYKYCWTSRGAVYLRLKEGDPAVRINDEEDLVNLKS</sequence>
<accession>A0ABD0TEC8</accession>
<protein>
    <recommendedName>
        <fullName evidence="3">FP protein C-terminal domain-containing protein</fullName>
    </recommendedName>
</protein>
<dbReference type="Proteomes" id="UP001549921">
    <property type="component" value="Unassembled WGS sequence"/>
</dbReference>
<evidence type="ECO:0000313" key="5">
    <source>
        <dbReference type="Proteomes" id="UP001549921"/>
    </source>
</evidence>
<keyword evidence="1" id="KW-0175">Coiled coil</keyword>
<evidence type="ECO:0000259" key="3">
    <source>
        <dbReference type="Pfam" id="PF25298"/>
    </source>
</evidence>
<gene>
    <name evidence="4" type="ORF">ABMA28_015121</name>
</gene>
<dbReference type="InterPro" id="IPR057251">
    <property type="entry name" value="FP_C"/>
</dbReference>
<evidence type="ECO:0000256" key="2">
    <source>
        <dbReference type="SAM" id="MobiDB-lite"/>
    </source>
</evidence>
<feature type="coiled-coil region" evidence="1">
    <location>
        <begin position="138"/>
        <end position="186"/>
    </location>
</feature>
<feature type="compositionally biased region" description="Low complexity" evidence="2">
    <location>
        <begin position="24"/>
        <end position="35"/>
    </location>
</feature>
<proteinExistence type="predicted"/>
<dbReference type="EMBL" id="JBEDNZ010000006">
    <property type="protein sequence ID" value="KAL0841439.1"/>
    <property type="molecule type" value="Genomic_DNA"/>
</dbReference>
<feature type="compositionally biased region" description="Polar residues" evidence="2">
    <location>
        <begin position="1"/>
        <end position="12"/>
    </location>
</feature>